<evidence type="ECO:0000313" key="1">
    <source>
        <dbReference type="EMBL" id="KAE8335767.1"/>
    </source>
</evidence>
<dbReference type="EMBL" id="ML737209">
    <property type="protein sequence ID" value="KAE8335767.1"/>
    <property type="molecule type" value="Genomic_DNA"/>
</dbReference>
<protein>
    <submittedName>
        <fullName evidence="1">Uncharacterized protein</fullName>
    </submittedName>
</protein>
<reference evidence="1" key="1">
    <citation type="submission" date="2019-04" db="EMBL/GenBank/DDBJ databases">
        <title>Friends and foes A comparative genomics study of 23 Aspergillus species from section Flavi.</title>
        <authorList>
            <consortium name="DOE Joint Genome Institute"/>
            <person name="Kjaerbolling I."/>
            <person name="Vesth T."/>
            <person name="Frisvad J.C."/>
            <person name="Nybo J.L."/>
            <person name="Theobald S."/>
            <person name="Kildgaard S."/>
            <person name="Isbrandt T."/>
            <person name="Kuo A."/>
            <person name="Sato A."/>
            <person name="Lyhne E.K."/>
            <person name="Kogle M.E."/>
            <person name="Wiebenga A."/>
            <person name="Kun R.S."/>
            <person name="Lubbers R.J."/>
            <person name="Makela M.R."/>
            <person name="Barry K."/>
            <person name="Chovatia M."/>
            <person name="Clum A."/>
            <person name="Daum C."/>
            <person name="Haridas S."/>
            <person name="He G."/>
            <person name="LaButti K."/>
            <person name="Lipzen A."/>
            <person name="Mondo S."/>
            <person name="Riley R."/>
            <person name="Salamov A."/>
            <person name="Simmons B.A."/>
            <person name="Magnuson J.K."/>
            <person name="Henrissat B."/>
            <person name="Mortensen U.H."/>
            <person name="Larsen T.O."/>
            <person name="Devries R.P."/>
            <person name="Grigoriev I.V."/>
            <person name="Machida M."/>
            <person name="Baker S.E."/>
            <person name="Andersen M.R."/>
        </authorList>
    </citation>
    <scope>NUCLEOTIDE SEQUENCE</scope>
    <source>
        <strain evidence="1">CBS 117612</strain>
    </source>
</reference>
<accession>A0A5N6XRE4</accession>
<proteinExistence type="predicted"/>
<dbReference type="AlphaFoldDB" id="A0A5N6XRE4"/>
<sequence>MTLFPPSPSQNYALQWATREPMTRSLGLTYRGKSCASRSTMTLWSAWPYVFHIPKPSLLLFCSSSCLSAVAPVDDKWTRVNCRKH</sequence>
<dbReference type="Proteomes" id="UP000325558">
    <property type="component" value="Unassembled WGS sequence"/>
</dbReference>
<name>A0A5N6XRE4_9EURO</name>
<gene>
    <name evidence="1" type="ORF">BDV24DRAFT_143199</name>
</gene>
<organism evidence="1">
    <name type="scientific">Aspergillus arachidicola</name>
    <dbReference type="NCBI Taxonomy" id="656916"/>
    <lineage>
        <taxon>Eukaryota</taxon>
        <taxon>Fungi</taxon>
        <taxon>Dikarya</taxon>
        <taxon>Ascomycota</taxon>
        <taxon>Pezizomycotina</taxon>
        <taxon>Eurotiomycetes</taxon>
        <taxon>Eurotiomycetidae</taxon>
        <taxon>Eurotiales</taxon>
        <taxon>Aspergillaceae</taxon>
        <taxon>Aspergillus</taxon>
        <taxon>Aspergillus subgen. Circumdati</taxon>
    </lineage>
</organism>